<evidence type="ECO:0000256" key="2">
    <source>
        <dbReference type="SAM" id="MobiDB-lite"/>
    </source>
</evidence>
<dbReference type="PhylomeDB" id="A0A0G4G8G6"/>
<dbReference type="VEuPathDB" id="CryptoDB:Vbra_3296"/>
<accession>A0A0G4G8G6</accession>
<dbReference type="Pfam" id="PF01302">
    <property type="entry name" value="CAP_GLY"/>
    <property type="match status" value="1"/>
</dbReference>
<feature type="region of interest" description="Disordered" evidence="2">
    <location>
        <begin position="1"/>
        <end position="36"/>
    </location>
</feature>
<dbReference type="PROSITE" id="PS00845">
    <property type="entry name" value="CAP_GLY_1"/>
    <property type="match status" value="1"/>
</dbReference>
<feature type="coiled-coil region" evidence="1">
    <location>
        <begin position="277"/>
        <end position="367"/>
    </location>
</feature>
<feature type="compositionally biased region" description="Basic and acidic residues" evidence="2">
    <location>
        <begin position="822"/>
        <end position="834"/>
    </location>
</feature>
<dbReference type="PANTHER" id="PTHR18916">
    <property type="entry name" value="DYNACTIN 1-RELATED MICROTUBULE-BINDING"/>
    <property type="match status" value="1"/>
</dbReference>
<dbReference type="SMART" id="SM01052">
    <property type="entry name" value="CAP_GLY"/>
    <property type="match status" value="1"/>
</dbReference>
<feature type="region of interest" description="Disordered" evidence="2">
    <location>
        <begin position="822"/>
        <end position="845"/>
    </location>
</feature>
<keyword evidence="5" id="KW-1185">Reference proteome</keyword>
<feature type="compositionally biased region" description="Basic and acidic residues" evidence="2">
    <location>
        <begin position="912"/>
        <end position="923"/>
    </location>
</feature>
<dbReference type="AlphaFoldDB" id="A0A0G4G8G6"/>
<evidence type="ECO:0000313" key="5">
    <source>
        <dbReference type="Proteomes" id="UP000041254"/>
    </source>
</evidence>
<dbReference type="SUPFAM" id="SSF74924">
    <property type="entry name" value="Cap-Gly domain"/>
    <property type="match status" value="1"/>
</dbReference>
<proteinExistence type="predicted"/>
<gene>
    <name evidence="4" type="ORF">Vbra_3296</name>
</gene>
<dbReference type="Proteomes" id="UP000041254">
    <property type="component" value="Unassembled WGS sequence"/>
</dbReference>
<organism evidence="4 5">
    <name type="scientific">Vitrella brassicaformis (strain CCMP3155)</name>
    <dbReference type="NCBI Taxonomy" id="1169540"/>
    <lineage>
        <taxon>Eukaryota</taxon>
        <taxon>Sar</taxon>
        <taxon>Alveolata</taxon>
        <taxon>Colpodellida</taxon>
        <taxon>Vitrellaceae</taxon>
        <taxon>Vitrella</taxon>
    </lineage>
</organism>
<evidence type="ECO:0000313" key="4">
    <source>
        <dbReference type="EMBL" id="CEM25126.1"/>
    </source>
</evidence>
<dbReference type="OrthoDB" id="445876at2759"/>
<dbReference type="Gene3D" id="2.30.30.190">
    <property type="entry name" value="CAP Gly-rich-like domain"/>
    <property type="match status" value="1"/>
</dbReference>
<dbReference type="EMBL" id="CDMY01000592">
    <property type="protein sequence ID" value="CEM25126.1"/>
    <property type="molecule type" value="Genomic_DNA"/>
</dbReference>
<feature type="domain" description="CAP-Gly" evidence="3">
    <location>
        <begin position="9"/>
        <end position="51"/>
    </location>
</feature>
<feature type="region of interest" description="Disordered" evidence="2">
    <location>
        <begin position="902"/>
        <end position="923"/>
    </location>
</feature>
<evidence type="ECO:0000259" key="3">
    <source>
        <dbReference type="PROSITE" id="PS50245"/>
    </source>
</evidence>
<dbReference type="PROSITE" id="PS50245">
    <property type="entry name" value="CAP_GLY_2"/>
    <property type="match status" value="1"/>
</dbReference>
<reference evidence="4 5" key="1">
    <citation type="submission" date="2014-11" db="EMBL/GenBank/DDBJ databases">
        <authorList>
            <person name="Zhu J."/>
            <person name="Qi W."/>
            <person name="Song R."/>
        </authorList>
    </citation>
    <scope>NUCLEOTIDE SEQUENCE [LARGE SCALE GENOMIC DNA]</scope>
</reference>
<dbReference type="InParanoid" id="A0A0G4G8G6"/>
<dbReference type="STRING" id="1169540.A0A0G4G8G6"/>
<dbReference type="InterPro" id="IPR000938">
    <property type="entry name" value="CAP-Gly_domain"/>
</dbReference>
<keyword evidence="1" id="KW-0175">Coiled coil</keyword>
<feature type="region of interest" description="Disordered" evidence="2">
    <location>
        <begin position="54"/>
        <end position="159"/>
    </location>
</feature>
<sequence>MDQGEEKTRTTKFAQGQWIGVELDEPEGKNDGTVQGEKYFSCKPKHGIFVRPPQVTLIAEAEEESPAPSAAAAPPTPTPDVSVPSTPQPQAQPSEGGRRTPATEPAAGRKTVTPPVSVATPGQTASAAPGRSQAGSATAAPAIAPTEQGTGQLTKERDTWKSKASALQEKVELLNLEKEIKDARIEELTVELELKAHELEMHKTESDSSYLASKGDSSYLVDKYKRALQKLYQESTAEIARLTSVADSLRSQLAATEGAGAKKQSVEQDTGRVSKVVEALTQKTVQLEEQNRKLQSIIDELMESRSVDEELYQLHSGLQTDLRVELEAKEAELQQYHDIISRLRDERMEARRVIELYREKLKSLEQELASGGGGRGGIQLEASVSTSSLGIQLDLRVAKTTGDIIKRQVELLASCIPENVLGHHLECYVVVCQLLRSFHMGIFFIEHIFEHSLRPLVIAHMENPDAVPPAIGFLRWKCSAICQVAKTTFQISVLLARLRRLSVDEYMKITQNASLVKISAFVERSLDSVIAACRENTLSSATPMSEIEAACSQLEASVKSVAGSDLKDIDGWIAGSVVARILSSLCLMLCRAALNSSILQALRDKNNPNLGRAAKNLWDGALRLMERLNAEGLDWQPAATTGAPPTKLLDAVLKAGEKLENLLMRSDADEKASSAVKDCLETSNRSVAELLSIGAGRKAKNTAASEPWQEAPRLVRERLNQVGTLEKQLADSTALQQQQSEIAANLEKDLKLQMEQSRDLERKLGELKLRVEKCALLESEVDKLRGQQTYYVSSLEEVQAELEKALAQKRELSQLGEQYKSKLEEMQHESEAKSKARKHQTESGGTIQELESLRNVIIRLQKEVFSLQIGGIDSEFATPYIANLVDALPENHPYLAHHVDEASSPAAGKTESTQKLEESTQDGVTREVVNHLSRYRRLRRLILASKAQTAVVDIAKDAPIEDLKRSKEHLEKMKFDCLSTCASVTRALKKRLETSVCQQETLTLVYEAALTYPRSFPISPSSPSPMAKKAKWDPDLEPFMREVLRGVRVRQAVEVGRRAVDYFRGQEFVRFVLKNADMLRKRAPKACDGIDLKDVKDAERLGDRLIKRGFVYRAQ</sequence>
<dbReference type="InterPro" id="IPR036859">
    <property type="entry name" value="CAP-Gly_dom_sf"/>
</dbReference>
<protein>
    <recommendedName>
        <fullName evidence="3">CAP-Gly domain-containing protein</fullName>
    </recommendedName>
</protein>
<name>A0A0G4G8G6_VITBC</name>
<evidence type="ECO:0000256" key="1">
    <source>
        <dbReference type="SAM" id="Coils"/>
    </source>
</evidence>
<feature type="compositionally biased region" description="Low complexity" evidence="2">
    <location>
        <begin position="137"/>
        <end position="146"/>
    </location>
</feature>
<feature type="compositionally biased region" description="Low complexity" evidence="2">
    <location>
        <begin position="66"/>
        <end position="85"/>
    </location>
</feature>